<keyword evidence="2" id="KW-1185">Reference proteome</keyword>
<dbReference type="Proteomes" id="UP000887458">
    <property type="component" value="Unassembled WGS sequence"/>
</dbReference>
<comment type="caution">
    <text evidence="1">The sequence shown here is derived from an EMBL/GenBank/DDBJ whole genome shotgun (WGS) entry which is preliminary data.</text>
</comment>
<organism evidence="1 2">
    <name type="scientific">Dermatophagoides pteronyssinus</name>
    <name type="common">European house dust mite</name>
    <dbReference type="NCBI Taxonomy" id="6956"/>
    <lineage>
        <taxon>Eukaryota</taxon>
        <taxon>Metazoa</taxon>
        <taxon>Ecdysozoa</taxon>
        <taxon>Arthropoda</taxon>
        <taxon>Chelicerata</taxon>
        <taxon>Arachnida</taxon>
        <taxon>Acari</taxon>
        <taxon>Acariformes</taxon>
        <taxon>Sarcoptiformes</taxon>
        <taxon>Astigmata</taxon>
        <taxon>Psoroptidia</taxon>
        <taxon>Analgoidea</taxon>
        <taxon>Pyroglyphidae</taxon>
        <taxon>Dermatophagoidinae</taxon>
        <taxon>Dermatophagoides</taxon>
    </lineage>
</organism>
<gene>
    <name evidence="1" type="ORF">DERP_003797</name>
</gene>
<evidence type="ECO:0000313" key="1">
    <source>
        <dbReference type="EMBL" id="KAH9423516.1"/>
    </source>
</evidence>
<sequence length="62" mass="7304">MLRINDEKVLGYSPPSPLSLYNDDNKTTTITNCSFFSDNISFPQKYNNNDNKNYHEWKKNVE</sequence>
<proteinExistence type="predicted"/>
<accession>A0ABQ8JLM8</accession>
<reference evidence="1 2" key="2">
    <citation type="journal article" date="2022" name="Mol. Biol. Evol.">
        <title>Comparative Genomics Reveals Insights into the Divergent Evolution of Astigmatic Mites and Household Pest Adaptations.</title>
        <authorList>
            <person name="Xiong Q."/>
            <person name="Wan A.T."/>
            <person name="Liu X."/>
            <person name="Fung C.S."/>
            <person name="Xiao X."/>
            <person name="Malainual N."/>
            <person name="Hou J."/>
            <person name="Wang L."/>
            <person name="Wang M."/>
            <person name="Yang K.Y."/>
            <person name="Cui Y."/>
            <person name="Leung E.L."/>
            <person name="Nong W."/>
            <person name="Shin S.K."/>
            <person name="Au S.W."/>
            <person name="Jeong K.Y."/>
            <person name="Chew F.T."/>
            <person name="Hui J.H."/>
            <person name="Leung T.F."/>
            <person name="Tungtrongchitr A."/>
            <person name="Zhong N."/>
            <person name="Liu Z."/>
            <person name="Tsui S.K."/>
        </authorList>
    </citation>
    <scope>NUCLEOTIDE SEQUENCE [LARGE SCALE GENOMIC DNA]</scope>
    <source>
        <strain evidence="1">Derp</strain>
    </source>
</reference>
<protein>
    <submittedName>
        <fullName evidence="1">Uncharacterized protein</fullName>
    </submittedName>
</protein>
<evidence type="ECO:0000313" key="2">
    <source>
        <dbReference type="Proteomes" id="UP000887458"/>
    </source>
</evidence>
<name>A0ABQ8JLM8_DERPT</name>
<dbReference type="EMBL" id="NJHN03000032">
    <property type="protein sequence ID" value="KAH9423516.1"/>
    <property type="molecule type" value="Genomic_DNA"/>
</dbReference>
<reference evidence="1 2" key="1">
    <citation type="journal article" date="2018" name="J. Allergy Clin. Immunol.">
        <title>High-quality assembly of Dermatophagoides pteronyssinus genome and transcriptome reveals a wide range of novel allergens.</title>
        <authorList>
            <person name="Liu X.Y."/>
            <person name="Yang K.Y."/>
            <person name="Wang M.Q."/>
            <person name="Kwok J.S."/>
            <person name="Zeng X."/>
            <person name="Yang Z."/>
            <person name="Xiao X.J."/>
            <person name="Lau C.P."/>
            <person name="Li Y."/>
            <person name="Huang Z.M."/>
            <person name="Ba J.G."/>
            <person name="Yim A.K."/>
            <person name="Ouyang C.Y."/>
            <person name="Ngai S.M."/>
            <person name="Chan T.F."/>
            <person name="Leung E.L."/>
            <person name="Liu L."/>
            <person name="Liu Z.G."/>
            <person name="Tsui S.K."/>
        </authorList>
    </citation>
    <scope>NUCLEOTIDE SEQUENCE [LARGE SCALE GENOMIC DNA]</scope>
    <source>
        <strain evidence="1">Derp</strain>
    </source>
</reference>